<comment type="caution">
    <text evidence="1">The sequence shown here is derived from an EMBL/GenBank/DDBJ whole genome shotgun (WGS) entry which is preliminary data.</text>
</comment>
<evidence type="ECO:0000313" key="2">
    <source>
        <dbReference type="Proteomes" id="UP000051836"/>
    </source>
</evidence>
<dbReference type="EMBL" id="LMAW01002756">
    <property type="protein sequence ID" value="KQK77455.1"/>
    <property type="molecule type" value="Genomic_DNA"/>
</dbReference>
<proteinExistence type="predicted"/>
<organism evidence="1 2">
    <name type="scientific">Amazona aestiva</name>
    <name type="common">Blue-fronted Amazon parrot</name>
    <dbReference type="NCBI Taxonomy" id="12930"/>
    <lineage>
        <taxon>Eukaryota</taxon>
        <taxon>Metazoa</taxon>
        <taxon>Chordata</taxon>
        <taxon>Craniata</taxon>
        <taxon>Vertebrata</taxon>
        <taxon>Euteleostomi</taxon>
        <taxon>Archelosauria</taxon>
        <taxon>Archosauria</taxon>
        <taxon>Dinosauria</taxon>
        <taxon>Saurischia</taxon>
        <taxon>Theropoda</taxon>
        <taxon>Coelurosauria</taxon>
        <taxon>Aves</taxon>
        <taxon>Neognathae</taxon>
        <taxon>Neoaves</taxon>
        <taxon>Telluraves</taxon>
        <taxon>Australaves</taxon>
        <taxon>Psittaciformes</taxon>
        <taxon>Psittacidae</taxon>
        <taxon>Amazona</taxon>
    </lineage>
</organism>
<name>A0A0Q3M459_AMAAE</name>
<keyword evidence="2" id="KW-1185">Reference proteome</keyword>
<sequence>MCKSSSNKHRYKPVRFYLLHLLSHAEKALRMSNSSRSLIWAKSKGVPSGGAPLEKKYSQNMNLQLQLQEKHAMALGQEIKRSETSQLRKEDAE</sequence>
<dbReference type="AlphaFoldDB" id="A0A0Q3M459"/>
<gene>
    <name evidence="1" type="ORF">AAES_127675</name>
</gene>
<protein>
    <submittedName>
        <fullName evidence="1">Uncharacterized protein</fullName>
    </submittedName>
</protein>
<reference evidence="1 2" key="1">
    <citation type="submission" date="2015-10" db="EMBL/GenBank/DDBJ databases">
        <authorList>
            <person name="Gilbert D.G."/>
        </authorList>
    </citation>
    <scope>NUCLEOTIDE SEQUENCE [LARGE SCALE GENOMIC DNA]</scope>
    <source>
        <strain evidence="1">FVVF132</strain>
    </source>
</reference>
<accession>A0A0Q3M459</accession>
<dbReference type="Proteomes" id="UP000051836">
    <property type="component" value="Unassembled WGS sequence"/>
</dbReference>
<evidence type="ECO:0000313" key="1">
    <source>
        <dbReference type="EMBL" id="KQK77455.1"/>
    </source>
</evidence>